<feature type="region of interest" description="Disordered" evidence="1">
    <location>
        <begin position="412"/>
        <end position="454"/>
    </location>
</feature>
<dbReference type="Proteomes" id="UP000503448">
    <property type="component" value="Segment"/>
</dbReference>
<feature type="compositionally biased region" description="Polar residues" evidence="1">
    <location>
        <begin position="142"/>
        <end position="151"/>
    </location>
</feature>
<feature type="compositionally biased region" description="Low complexity" evidence="1">
    <location>
        <begin position="206"/>
        <end position="243"/>
    </location>
</feature>
<keyword evidence="3" id="KW-1185">Reference proteome</keyword>
<feature type="compositionally biased region" description="Polar residues" evidence="1">
    <location>
        <begin position="479"/>
        <end position="493"/>
    </location>
</feature>
<feature type="compositionally biased region" description="Acidic residues" evidence="1">
    <location>
        <begin position="412"/>
        <end position="428"/>
    </location>
</feature>
<feature type="compositionally biased region" description="Acidic residues" evidence="1">
    <location>
        <begin position="196"/>
        <end position="205"/>
    </location>
</feature>
<proteinExistence type="predicted"/>
<reference evidence="2 3" key="1">
    <citation type="submission" date="2018-05" db="EMBL/GenBank/DDBJ databases">
        <title>The complete genome sequence of an alphabaculovirus isolated from the southern armyworm, Spodoptera eridania.</title>
        <authorList>
            <person name="Harrison R.L."/>
            <person name="Rowley D.L."/>
        </authorList>
    </citation>
    <scope>NUCLEOTIDE SEQUENCE [LARGE SCALE GENOMIC DNA]</scope>
    <source>
        <strain evidence="2">251</strain>
    </source>
</reference>
<feature type="region of interest" description="Disordered" evidence="1">
    <location>
        <begin position="190"/>
        <end position="257"/>
    </location>
</feature>
<feature type="region of interest" description="Disordered" evidence="1">
    <location>
        <begin position="469"/>
        <end position="493"/>
    </location>
</feature>
<accession>A0A346TPU5</accession>
<evidence type="ECO:0000313" key="3">
    <source>
        <dbReference type="Proteomes" id="UP000503448"/>
    </source>
</evidence>
<sequence length="493" mass="57236">MVNTSRIIEESQQSEAMSSQLEQQQSSQQSSSEEPMQYDENSEAVNQRYEERCVNIDNMLNEEWQNELRQQREREEREAAEQAEQQQRQRDRHQRQQRKLQTLHTRHNVTVKIQRIMSDYMNCMLLHNRRIIEDLQSETLQNYTPNDNTYSPVRCRSPNLFSEDDDDNDNDADKGDAVINSIINAFDTYFDNGERDTDDEDDDEPAAVAEPAAEPAVESSPEPAVESSVAEPEPSNVSEPPVADTQSDSDNNSDDLDDIDEIEEYESKKQSYIRNFIDFFQKHQITVLSNYSPVTDVCVNVQFHIQHYTHDLSLMRSDWEKMFEFSGSDVTVDNLKLAHHYWNIIFDEIFTQVCNHNDLAKEKYDHIIKEIFMEVAAYNIVYNKNSYKIACEINSNISCILDHITMIVDCDEQQSESEDEDDDSEIESELQRLESELERSETPPPSIEATRAVTDAATTSIKAIRRQRRLALRRERTTDNSQTDSQTGYSPML</sequence>
<organism evidence="2 3">
    <name type="scientific">Spodoptera eridania nucleopolyhedrovirus</name>
    <dbReference type="NCBI Taxonomy" id="2315721"/>
    <lineage>
        <taxon>Viruses</taxon>
        <taxon>Viruses incertae sedis</taxon>
        <taxon>Naldaviricetes</taxon>
        <taxon>Lefavirales</taxon>
        <taxon>Baculoviridae</taxon>
        <taxon>Alphabaculovirus</taxon>
        <taxon>Alphabaculovirus speridaniae</taxon>
    </lineage>
</organism>
<dbReference type="GeneID" id="65102255"/>
<feature type="region of interest" description="Disordered" evidence="1">
    <location>
        <begin position="71"/>
        <end position="103"/>
    </location>
</feature>
<feature type="region of interest" description="Disordered" evidence="1">
    <location>
        <begin position="142"/>
        <end position="175"/>
    </location>
</feature>
<evidence type="ECO:0000256" key="1">
    <source>
        <dbReference type="SAM" id="MobiDB-lite"/>
    </source>
</evidence>
<feature type="region of interest" description="Disordered" evidence="1">
    <location>
        <begin position="1"/>
        <end position="50"/>
    </location>
</feature>
<dbReference type="KEGG" id="vg:65102255"/>
<dbReference type="RefSeq" id="YP_010087008.1">
    <property type="nucleotide sequence ID" value="NC_055502.1"/>
</dbReference>
<feature type="compositionally biased region" description="Basic and acidic residues" evidence="1">
    <location>
        <begin position="429"/>
        <end position="441"/>
    </location>
</feature>
<name>A0A346TPU5_9ABAC</name>
<protein>
    <submittedName>
        <fullName evidence="2">ORF7</fullName>
    </submittedName>
</protein>
<evidence type="ECO:0000313" key="2">
    <source>
        <dbReference type="EMBL" id="AXU41605.1"/>
    </source>
</evidence>
<dbReference type="EMBL" id="MH320559">
    <property type="protein sequence ID" value="AXU41605.1"/>
    <property type="molecule type" value="Genomic_DNA"/>
</dbReference>
<feature type="compositionally biased region" description="Basic and acidic residues" evidence="1">
    <location>
        <begin position="71"/>
        <end position="80"/>
    </location>
</feature>
<feature type="compositionally biased region" description="Low complexity" evidence="1">
    <location>
        <begin position="10"/>
        <end position="34"/>
    </location>
</feature>